<dbReference type="AlphaFoldDB" id="A0A2W2BHD1"/>
<protein>
    <recommendedName>
        <fullName evidence="3">Sarcosine oxidase subunit gamma</fullName>
    </recommendedName>
</protein>
<dbReference type="SUPFAM" id="SSF103025">
    <property type="entry name" value="Folate-binding domain"/>
    <property type="match status" value="1"/>
</dbReference>
<name>A0A2W2BHD1_9HYPH</name>
<keyword evidence="2" id="KW-1185">Reference proteome</keyword>
<evidence type="ECO:0008006" key="3">
    <source>
        <dbReference type="Google" id="ProtNLM"/>
    </source>
</evidence>
<organism evidence="1 2">
    <name type="scientific">Aestuariivirga litoralis</name>
    <dbReference type="NCBI Taxonomy" id="2650924"/>
    <lineage>
        <taxon>Bacteria</taxon>
        <taxon>Pseudomonadati</taxon>
        <taxon>Pseudomonadota</taxon>
        <taxon>Alphaproteobacteria</taxon>
        <taxon>Hyphomicrobiales</taxon>
        <taxon>Aestuariivirgaceae</taxon>
        <taxon>Aestuariivirga</taxon>
    </lineage>
</organism>
<evidence type="ECO:0000313" key="2">
    <source>
        <dbReference type="Proteomes" id="UP000248795"/>
    </source>
</evidence>
<dbReference type="InterPro" id="IPR007375">
    <property type="entry name" value="SoxG"/>
</dbReference>
<evidence type="ECO:0000313" key="1">
    <source>
        <dbReference type="EMBL" id="PZF75569.1"/>
    </source>
</evidence>
<dbReference type="EMBL" id="QKVK01000009">
    <property type="protein sequence ID" value="PZF75569.1"/>
    <property type="molecule type" value="Genomic_DNA"/>
</dbReference>
<accession>A0A2W2BHD1</accession>
<dbReference type="Proteomes" id="UP000248795">
    <property type="component" value="Unassembled WGS sequence"/>
</dbReference>
<dbReference type="Gene3D" id="3.30.1360.120">
    <property type="entry name" value="Probable tRNA modification gtpase trme, domain 1"/>
    <property type="match status" value="1"/>
</dbReference>
<dbReference type="InterPro" id="IPR027266">
    <property type="entry name" value="TrmE/GcvT-like"/>
</dbReference>
<dbReference type="Pfam" id="PF04268">
    <property type="entry name" value="SoxG"/>
    <property type="match status" value="1"/>
</dbReference>
<gene>
    <name evidence="1" type="ORF">DK847_17145</name>
</gene>
<reference evidence="2" key="1">
    <citation type="submission" date="2018-06" db="EMBL/GenBank/DDBJ databases">
        <title>Aestuariibacter litoralis strain KCTC 52945T.</title>
        <authorList>
            <person name="Li X."/>
            <person name="Salam N."/>
            <person name="Li J.-L."/>
            <person name="Chen Y.-M."/>
            <person name="Yang Z.-W."/>
            <person name="Zhang L.-Y."/>
            <person name="Han M.-X."/>
            <person name="Xiao M."/>
            <person name="Li W.-J."/>
        </authorList>
    </citation>
    <scope>NUCLEOTIDE SEQUENCE [LARGE SCALE GENOMIC DNA]</scope>
    <source>
        <strain evidence="2">KCTC 52945</strain>
    </source>
</reference>
<proteinExistence type="predicted"/>
<sequence length="227" mass="24602">MAARAMAKSCRSGTACVATWCWARSAIPCISTRRTRDSMPEAAHMTERTFNRVSPLQDVAVQGRFGADRGAVGVTFSVRHPMSIITVIARAGQGEATAATLKGYEALWAGPDQYFVLAENRGEGALYRELKAKLSGLASVSDQSHGRVIIRLVGPRARAVLAKGTPVDLHADVFPVGKSALTQMAHVGVHLTRAGADTYDLSVFRGFSESFWEWITEQAEEFGYQVI</sequence>
<comment type="caution">
    <text evidence="1">The sequence shown here is derived from an EMBL/GenBank/DDBJ whole genome shotgun (WGS) entry which is preliminary data.</text>
</comment>